<dbReference type="SUPFAM" id="SSF55874">
    <property type="entry name" value="ATPase domain of HSP90 chaperone/DNA topoisomerase II/histidine kinase"/>
    <property type="match status" value="1"/>
</dbReference>
<keyword evidence="3" id="KW-0597">Phosphoprotein</keyword>
<dbReference type="InterPro" id="IPR013656">
    <property type="entry name" value="PAS_4"/>
</dbReference>
<dbReference type="InterPro" id="IPR000700">
    <property type="entry name" value="PAS-assoc_C"/>
</dbReference>
<dbReference type="PANTHER" id="PTHR43047">
    <property type="entry name" value="TWO-COMPONENT HISTIDINE PROTEIN KINASE"/>
    <property type="match status" value="1"/>
</dbReference>
<proteinExistence type="predicted"/>
<dbReference type="PANTHER" id="PTHR43047:SF72">
    <property type="entry name" value="OSMOSENSING HISTIDINE PROTEIN KINASE SLN1"/>
    <property type="match status" value="1"/>
</dbReference>
<dbReference type="EC" id="2.7.13.3" evidence="2"/>
<feature type="coiled-coil region" evidence="6">
    <location>
        <begin position="617"/>
        <end position="647"/>
    </location>
</feature>
<dbReference type="Pfam" id="PF08448">
    <property type="entry name" value="PAS_4"/>
    <property type="match status" value="1"/>
</dbReference>
<dbReference type="SUPFAM" id="SSF47384">
    <property type="entry name" value="Homodimeric domain of signal transducing histidine kinase"/>
    <property type="match status" value="1"/>
</dbReference>
<feature type="domain" description="Histidine kinase" evidence="7">
    <location>
        <begin position="668"/>
        <end position="889"/>
    </location>
</feature>
<dbReference type="InterPro" id="IPR036097">
    <property type="entry name" value="HisK_dim/P_sf"/>
</dbReference>
<dbReference type="Pfam" id="PF02518">
    <property type="entry name" value="HATPase_c"/>
    <property type="match status" value="1"/>
</dbReference>
<dbReference type="InterPro" id="IPR004358">
    <property type="entry name" value="Sig_transdc_His_kin-like_C"/>
</dbReference>
<feature type="domain" description="PAS" evidence="8">
    <location>
        <begin position="151"/>
        <end position="197"/>
    </location>
</feature>
<dbReference type="EMBL" id="JAXCLW010000004">
    <property type="protein sequence ID" value="MDY0884301.1"/>
    <property type="molecule type" value="Genomic_DNA"/>
</dbReference>
<dbReference type="Gene3D" id="3.30.565.10">
    <property type="entry name" value="Histidine kinase-like ATPase, C-terminal domain"/>
    <property type="match status" value="1"/>
</dbReference>
<evidence type="ECO:0000259" key="7">
    <source>
        <dbReference type="PROSITE" id="PS50109"/>
    </source>
</evidence>
<dbReference type="PROSITE" id="PS50112">
    <property type="entry name" value="PAS"/>
    <property type="match status" value="2"/>
</dbReference>
<dbReference type="SMART" id="SM00091">
    <property type="entry name" value="PAS"/>
    <property type="match status" value="4"/>
</dbReference>
<feature type="domain" description="PAC" evidence="9">
    <location>
        <begin position="325"/>
        <end position="377"/>
    </location>
</feature>
<dbReference type="PROSITE" id="PS50109">
    <property type="entry name" value="HIS_KIN"/>
    <property type="match status" value="1"/>
</dbReference>
<sequence>MKGPPNHSYDRLADFVGPAMMIAAAPGGGFIITAANDAFLTETGFDRRNLAGQRLPAPFGPGCNALLDLGEKVLISGYPADGVISLATPKGARRHHMVLMPQAGGASQPSQIIVVCTDTTATEAIRYLDDVLINVKDIIWSVMVETTIFDYVSPSVETLLGIDPQELLTVPWAWNRYIHPADLAAVEKAWDEAIEGALFDIEYRMIHPDGRVIWVRDHGELVRDAQGRALRIDGITQDINARRAAEAKAKTAEILYRTIVENQVELICRYRPNFVIVFCNAAYAGLYGLKPGDMVGHSLAEFLPTEELGEVQEVIERLARGNAISHSEVRKVQGDEKGSWYSWSDVAIFDAEGNIAEIQAIGRDVTGRYQMERDLQASEQRLRLAIDSIPDAFALYDNEDRLILCNKRYIELAISPTTIDPIGKTFEYLARNVALSSIAPMEAKDDPEGWFERRLQRHRNPPSEPVEVVLQDGRWLRVSERRTIDGGWVATWSEVTALKEAETRLRSAIAAFNEGFVFYDKNERLILCNDRFKALYPKSAAIMAPGVTLEEIYRYGMARGEFADDDNDSEAWLKREFRRIRQKIPHVVEQQLTDGRWTMVSRSPVADGGMVSIITDVTELKLRQDELQQTQQKLQQQTQHLTQFAEQLRAARMAAESANQAKSRFLAHMSHELRTPLNAILGFADVIRHGMFGEIAPVRYRDYVQYIHESGSHLLEMINDVLDLSKIEAGKFELKVEALDAALITQAGSKLVAGMAKENGVRLMIDIDPACPRIHGDARAIKQIIINLLSNGVKFTPAGGYVMLQIQTAGTRGFEIVVTDTGIGMSSDDIAKALDPFGQIDGTLARQHRGTGLGLPLVKNLAELQDGTLQIDSAPSRGTRVSVFLPWLSSLLAFETGHA</sequence>
<keyword evidence="4" id="KW-0808">Transferase</keyword>
<evidence type="ECO:0000256" key="1">
    <source>
        <dbReference type="ARBA" id="ARBA00000085"/>
    </source>
</evidence>
<dbReference type="Proteomes" id="UP001279642">
    <property type="component" value="Unassembled WGS sequence"/>
</dbReference>
<evidence type="ECO:0000256" key="5">
    <source>
        <dbReference type="ARBA" id="ARBA00022777"/>
    </source>
</evidence>
<dbReference type="InterPro" id="IPR005467">
    <property type="entry name" value="His_kinase_dom"/>
</dbReference>
<evidence type="ECO:0000313" key="10">
    <source>
        <dbReference type="EMBL" id="MDY0884301.1"/>
    </source>
</evidence>
<dbReference type="InterPro" id="IPR013655">
    <property type="entry name" value="PAS_fold_3"/>
</dbReference>
<evidence type="ECO:0000259" key="8">
    <source>
        <dbReference type="PROSITE" id="PS50112"/>
    </source>
</evidence>
<dbReference type="InterPro" id="IPR001610">
    <property type="entry name" value="PAC"/>
</dbReference>
<dbReference type="RefSeq" id="WP_320509367.1">
    <property type="nucleotide sequence ID" value="NZ_JAXCLW010000004.1"/>
</dbReference>
<dbReference type="InterPro" id="IPR003594">
    <property type="entry name" value="HATPase_dom"/>
</dbReference>
<dbReference type="InterPro" id="IPR000014">
    <property type="entry name" value="PAS"/>
</dbReference>
<dbReference type="Pfam" id="PF08447">
    <property type="entry name" value="PAS_3"/>
    <property type="match status" value="1"/>
</dbReference>
<dbReference type="Pfam" id="PF13426">
    <property type="entry name" value="PAS_9"/>
    <property type="match status" value="1"/>
</dbReference>
<keyword evidence="11" id="KW-1185">Reference proteome</keyword>
<keyword evidence="6" id="KW-0175">Coiled coil</keyword>
<reference evidence="10 11" key="1">
    <citation type="journal article" date="2016" name="Antonie Van Leeuwenhoek">
        <title>Dongia soli sp. nov., isolated from soil from Dokdo, Korea.</title>
        <authorList>
            <person name="Kim D.U."/>
            <person name="Lee H."/>
            <person name="Kim H."/>
            <person name="Kim S.G."/>
            <person name="Ka J.O."/>
        </authorList>
    </citation>
    <scope>NUCLEOTIDE SEQUENCE [LARGE SCALE GENOMIC DNA]</scope>
    <source>
        <strain evidence="10 11">D78</strain>
    </source>
</reference>
<dbReference type="InterPro" id="IPR003661">
    <property type="entry name" value="HisK_dim/P_dom"/>
</dbReference>
<dbReference type="NCBIfam" id="TIGR00229">
    <property type="entry name" value="sensory_box"/>
    <property type="match status" value="2"/>
</dbReference>
<comment type="caution">
    <text evidence="10">The sequence shown here is derived from an EMBL/GenBank/DDBJ whole genome shotgun (WGS) entry which is preliminary data.</text>
</comment>
<evidence type="ECO:0000259" key="9">
    <source>
        <dbReference type="PROSITE" id="PS50113"/>
    </source>
</evidence>
<evidence type="ECO:0000256" key="3">
    <source>
        <dbReference type="ARBA" id="ARBA00022553"/>
    </source>
</evidence>
<dbReference type="InterPro" id="IPR036890">
    <property type="entry name" value="HATPase_C_sf"/>
</dbReference>
<feature type="domain" description="PAS" evidence="8">
    <location>
        <begin position="252"/>
        <end position="322"/>
    </location>
</feature>
<protein>
    <recommendedName>
        <fullName evidence="2">histidine kinase</fullName>
        <ecNumber evidence="2">2.7.13.3</ecNumber>
    </recommendedName>
</protein>
<comment type="catalytic activity">
    <reaction evidence="1">
        <text>ATP + protein L-histidine = ADP + protein N-phospho-L-histidine.</text>
        <dbReference type="EC" id="2.7.13.3"/>
    </reaction>
</comment>
<feature type="domain" description="PAC" evidence="9">
    <location>
        <begin position="199"/>
        <end position="251"/>
    </location>
</feature>
<keyword evidence="5" id="KW-0418">Kinase</keyword>
<dbReference type="CDD" id="cd00082">
    <property type="entry name" value="HisKA"/>
    <property type="match status" value="1"/>
</dbReference>
<dbReference type="SMART" id="SM00387">
    <property type="entry name" value="HATPase_c"/>
    <property type="match status" value="1"/>
</dbReference>
<gene>
    <name evidence="10" type="ORF">SMD27_15765</name>
</gene>
<dbReference type="PROSITE" id="PS50113">
    <property type="entry name" value="PAC"/>
    <property type="match status" value="2"/>
</dbReference>
<name>A0ABU5EFB8_9PROT</name>
<evidence type="ECO:0000256" key="6">
    <source>
        <dbReference type="SAM" id="Coils"/>
    </source>
</evidence>
<dbReference type="CDD" id="cd00130">
    <property type="entry name" value="PAS"/>
    <property type="match status" value="2"/>
</dbReference>
<dbReference type="Gene3D" id="3.30.450.20">
    <property type="entry name" value="PAS domain"/>
    <property type="match status" value="4"/>
</dbReference>
<dbReference type="SMART" id="SM00086">
    <property type="entry name" value="PAC"/>
    <property type="match status" value="3"/>
</dbReference>
<dbReference type="Pfam" id="PF00512">
    <property type="entry name" value="HisKA"/>
    <property type="match status" value="1"/>
</dbReference>
<evidence type="ECO:0000256" key="2">
    <source>
        <dbReference type="ARBA" id="ARBA00012438"/>
    </source>
</evidence>
<dbReference type="Pfam" id="PF12860">
    <property type="entry name" value="PAS_7"/>
    <property type="match status" value="2"/>
</dbReference>
<organism evidence="10 11">
    <name type="scientific">Dongia soli</name>
    <dbReference type="NCBI Taxonomy" id="600628"/>
    <lineage>
        <taxon>Bacteria</taxon>
        <taxon>Pseudomonadati</taxon>
        <taxon>Pseudomonadota</taxon>
        <taxon>Alphaproteobacteria</taxon>
        <taxon>Rhodospirillales</taxon>
        <taxon>Dongiaceae</taxon>
        <taxon>Dongia</taxon>
    </lineage>
</organism>
<dbReference type="InterPro" id="IPR035965">
    <property type="entry name" value="PAS-like_dom_sf"/>
</dbReference>
<evidence type="ECO:0000256" key="4">
    <source>
        <dbReference type="ARBA" id="ARBA00022679"/>
    </source>
</evidence>
<dbReference type="Gene3D" id="1.10.287.130">
    <property type="match status" value="1"/>
</dbReference>
<accession>A0ABU5EFB8</accession>
<dbReference type="PRINTS" id="PR00344">
    <property type="entry name" value="BCTRLSENSOR"/>
</dbReference>
<dbReference type="SUPFAM" id="SSF55785">
    <property type="entry name" value="PYP-like sensor domain (PAS domain)"/>
    <property type="match status" value="4"/>
</dbReference>
<dbReference type="SMART" id="SM00388">
    <property type="entry name" value="HisKA"/>
    <property type="match status" value="1"/>
</dbReference>
<evidence type="ECO:0000313" key="11">
    <source>
        <dbReference type="Proteomes" id="UP001279642"/>
    </source>
</evidence>